<feature type="transmembrane region" description="Helical" evidence="2">
    <location>
        <begin position="12"/>
        <end position="30"/>
    </location>
</feature>
<gene>
    <name evidence="3" type="ORF">FGO68_gene7833</name>
</gene>
<dbReference type="InterPro" id="IPR035959">
    <property type="entry name" value="RutC-like_sf"/>
</dbReference>
<keyword evidence="4" id="KW-1185">Reference proteome</keyword>
<name>A0A8J8NI57_HALGN</name>
<comment type="caution">
    <text evidence="3">The sequence shown here is derived from an EMBL/GenBank/DDBJ whole genome shotgun (WGS) entry which is preliminary data.</text>
</comment>
<dbReference type="GO" id="GO:0019239">
    <property type="term" value="F:deaminase activity"/>
    <property type="evidence" value="ECO:0007669"/>
    <property type="project" value="TreeGrafter"/>
</dbReference>
<organism evidence="3 4">
    <name type="scientific">Halteria grandinella</name>
    <dbReference type="NCBI Taxonomy" id="5974"/>
    <lineage>
        <taxon>Eukaryota</taxon>
        <taxon>Sar</taxon>
        <taxon>Alveolata</taxon>
        <taxon>Ciliophora</taxon>
        <taxon>Intramacronucleata</taxon>
        <taxon>Spirotrichea</taxon>
        <taxon>Stichotrichia</taxon>
        <taxon>Sporadotrichida</taxon>
        <taxon>Halteriidae</taxon>
        <taxon>Halteria</taxon>
    </lineage>
</organism>
<dbReference type="Pfam" id="PF01042">
    <property type="entry name" value="Ribonuc_L-PSP"/>
    <property type="match status" value="1"/>
</dbReference>
<keyword evidence="2" id="KW-0472">Membrane</keyword>
<proteinExistence type="inferred from homology"/>
<dbReference type="PANTHER" id="PTHR11803">
    <property type="entry name" value="2-IMINOBUTANOATE/2-IMINOPROPANOATE DEAMINASE RIDA"/>
    <property type="match status" value="1"/>
</dbReference>
<dbReference type="NCBIfam" id="TIGR00004">
    <property type="entry name" value="Rid family detoxifying hydrolase"/>
    <property type="match status" value="1"/>
</dbReference>
<dbReference type="CDD" id="cd00448">
    <property type="entry name" value="YjgF_YER057c_UK114_family"/>
    <property type="match status" value="1"/>
</dbReference>
<dbReference type="PANTHER" id="PTHR11803:SF39">
    <property type="entry name" value="2-IMINOBUTANOATE_2-IMINOPROPANOATE DEAMINASE"/>
    <property type="match status" value="1"/>
</dbReference>
<dbReference type="Proteomes" id="UP000785679">
    <property type="component" value="Unassembled WGS sequence"/>
</dbReference>
<evidence type="ECO:0000313" key="4">
    <source>
        <dbReference type="Proteomes" id="UP000785679"/>
    </source>
</evidence>
<dbReference type="GO" id="GO:0005829">
    <property type="term" value="C:cytosol"/>
    <property type="evidence" value="ECO:0007669"/>
    <property type="project" value="TreeGrafter"/>
</dbReference>
<evidence type="ECO:0000256" key="1">
    <source>
        <dbReference type="ARBA" id="ARBA00010552"/>
    </source>
</evidence>
<protein>
    <recommendedName>
        <fullName evidence="5">RidA family protein</fullName>
    </recommendedName>
</protein>
<dbReference type="EMBL" id="RRYP01015431">
    <property type="protein sequence ID" value="TNV75503.1"/>
    <property type="molecule type" value="Genomic_DNA"/>
</dbReference>
<comment type="similarity">
    <text evidence="1">Belongs to the RutC family.</text>
</comment>
<dbReference type="InterPro" id="IPR006056">
    <property type="entry name" value="RidA"/>
</dbReference>
<evidence type="ECO:0000256" key="2">
    <source>
        <dbReference type="SAM" id="Phobius"/>
    </source>
</evidence>
<evidence type="ECO:0000313" key="3">
    <source>
        <dbReference type="EMBL" id="TNV75503.1"/>
    </source>
</evidence>
<reference evidence="3" key="1">
    <citation type="submission" date="2019-06" db="EMBL/GenBank/DDBJ databases">
        <authorList>
            <person name="Zheng W."/>
        </authorList>
    </citation>
    <scope>NUCLEOTIDE SEQUENCE</scope>
    <source>
        <strain evidence="3">QDHG01</strain>
    </source>
</reference>
<dbReference type="OrthoDB" id="309640at2759"/>
<sequence>MDSINKQQLVAGVIGGFTALTLAFVARRFYWRRRWANKNKDWKRPQSELLTLQSTRMPKAVGPFSLGKLIKQRDGSLLAWTSGQLGINPETGKLNEGEDAVVAQAEQILTNLKNLAEDNGFDLEKNTVKNVVYLVDMGDFTKVNEVYKRYYQGEFPARTCIAVQALPLGGRVEIESVFFKPAAKDEKKCGGCPALQ</sequence>
<keyword evidence="2" id="KW-0812">Transmembrane</keyword>
<dbReference type="SUPFAM" id="SSF55298">
    <property type="entry name" value="YjgF-like"/>
    <property type="match status" value="1"/>
</dbReference>
<dbReference type="Gene3D" id="3.30.1330.40">
    <property type="entry name" value="RutC-like"/>
    <property type="match status" value="1"/>
</dbReference>
<evidence type="ECO:0008006" key="5">
    <source>
        <dbReference type="Google" id="ProtNLM"/>
    </source>
</evidence>
<dbReference type="InterPro" id="IPR006175">
    <property type="entry name" value="YjgF/YER057c/UK114"/>
</dbReference>
<accession>A0A8J8NI57</accession>
<dbReference type="AlphaFoldDB" id="A0A8J8NI57"/>
<keyword evidence="2" id="KW-1133">Transmembrane helix</keyword>